<gene>
    <name evidence="11" type="primary">katE_2</name>
    <name evidence="11" type="ORF">NCTC12123_01416</name>
</gene>
<reference evidence="11 12" key="1">
    <citation type="submission" date="2018-06" db="EMBL/GenBank/DDBJ databases">
        <authorList>
            <consortium name="Pathogen Informatics"/>
            <person name="Doyle S."/>
        </authorList>
    </citation>
    <scope>NUCLEOTIDE SEQUENCE [LARGE SCALE GENOMIC DNA]</scope>
    <source>
        <strain evidence="11 12">NCTC12123</strain>
    </source>
</reference>
<keyword evidence="6 11" id="KW-0560">Oxidoreductase</keyword>
<protein>
    <recommendedName>
        <fullName evidence="2">catalase</fullName>
        <ecNumber evidence="2">1.11.1.6</ecNumber>
    </recommendedName>
</protein>
<dbReference type="PROSITE" id="PS51402">
    <property type="entry name" value="CATALASE_3"/>
    <property type="match status" value="1"/>
</dbReference>
<accession>A0A376F5K3</accession>
<dbReference type="GO" id="GO:0020037">
    <property type="term" value="F:heme binding"/>
    <property type="evidence" value="ECO:0007669"/>
    <property type="project" value="InterPro"/>
</dbReference>
<feature type="compositionally biased region" description="Basic and acidic residues" evidence="9">
    <location>
        <begin position="54"/>
        <end position="71"/>
    </location>
</feature>
<evidence type="ECO:0000256" key="9">
    <source>
        <dbReference type="SAM" id="MobiDB-lite"/>
    </source>
</evidence>
<evidence type="ECO:0000259" key="10">
    <source>
        <dbReference type="SMART" id="SM01060"/>
    </source>
</evidence>
<evidence type="ECO:0000256" key="8">
    <source>
        <dbReference type="ARBA" id="ARBA00023324"/>
    </source>
</evidence>
<dbReference type="PANTHER" id="PTHR42821:SF1">
    <property type="entry name" value="CATALASE-B"/>
    <property type="match status" value="1"/>
</dbReference>
<dbReference type="PANTHER" id="PTHR42821">
    <property type="entry name" value="CATALASE"/>
    <property type="match status" value="1"/>
</dbReference>
<proteinExistence type="predicted"/>
<evidence type="ECO:0000313" key="11">
    <source>
        <dbReference type="EMBL" id="STD19614.1"/>
    </source>
</evidence>
<evidence type="ECO:0000256" key="1">
    <source>
        <dbReference type="ARBA" id="ARBA00001971"/>
    </source>
</evidence>
<evidence type="ECO:0000256" key="2">
    <source>
        <dbReference type="ARBA" id="ARBA00012314"/>
    </source>
</evidence>
<dbReference type="GO" id="GO:0042744">
    <property type="term" value="P:hydrogen peroxide catabolic process"/>
    <property type="evidence" value="ECO:0007669"/>
    <property type="project" value="UniProtKB-KW"/>
</dbReference>
<dbReference type="SUPFAM" id="SSF56634">
    <property type="entry name" value="Heme-dependent catalase-like"/>
    <property type="match status" value="1"/>
</dbReference>
<keyword evidence="7" id="KW-0408">Iron</keyword>
<dbReference type="AlphaFoldDB" id="A0A376F5K3"/>
<keyword evidence="8" id="KW-0376">Hydrogen peroxide</keyword>
<feature type="region of interest" description="Disordered" evidence="9">
    <location>
        <begin position="1"/>
        <end position="81"/>
    </location>
</feature>
<dbReference type="GO" id="GO:0046872">
    <property type="term" value="F:metal ion binding"/>
    <property type="evidence" value="ECO:0007669"/>
    <property type="project" value="UniProtKB-KW"/>
</dbReference>
<dbReference type="GO" id="GO:0006979">
    <property type="term" value="P:response to oxidative stress"/>
    <property type="evidence" value="ECO:0007669"/>
    <property type="project" value="InterPro"/>
</dbReference>
<evidence type="ECO:0000313" key="12">
    <source>
        <dbReference type="Proteomes" id="UP000255163"/>
    </source>
</evidence>
<sequence length="197" mass="21816">MSNKDKTHQSPIHGTEESQPGMDSLAPADGSHRPSPGPSAPGEQPTAPGSMKSPDAENEKLKSLEPHRKGGEGFALTTNQGVRIADDQNSLRAGARGPTLLEDFILREKITHFDHERIPERIVHARGSAAHGYFQPYKSLKAITKADFLSDPDKITPVFVRFSNRTGRRGFGRYRPGYPRLCHQVLYRRGYFRSGGQ</sequence>
<dbReference type="InterPro" id="IPR024712">
    <property type="entry name" value="Catalase_clade2"/>
</dbReference>
<evidence type="ECO:0000256" key="7">
    <source>
        <dbReference type="ARBA" id="ARBA00023004"/>
    </source>
</evidence>
<dbReference type="GO" id="GO:0005829">
    <property type="term" value="C:cytosol"/>
    <property type="evidence" value="ECO:0007669"/>
    <property type="project" value="TreeGrafter"/>
</dbReference>
<evidence type="ECO:0000256" key="4">
    <source>
        <dbReference type="ARBA" id="ARBA00022617"/>
    </source>
</evidence>
<dbReference type="EC" id="1.11.1.6" evidence="2"/>
<dbReference type="InterPro" id="IPR024708">
    <property type="entry name" value="Catalase_AS"/>
</dbReference>
<organism evidence="11 12">
    <name type="scientific">Enterobacter asburiae</name>
    <dbReference type="NCBI Taxonomy" id="61645"/>
    <lineage>
        <taxon>Bacteria</taxon>
        <taxon>Pseudomonadati</taxon>
        <taxon>Pseudomonadota</taxon>
        <taxon>Gammaproteobacteria</taxon>
        <taxon>Enterobacterales</taxon>
        <taxon>Enterobacteriaceae</taxon>
        <taxon>Enterobacter</taxon>
        <taxon>Enterobacter cloacae complex</taxon>
    </lineage>
</organism>
<comment type="cofactor">
    <cofactor evidence="1">
        <name>heme</name>
        <dbReference type="ChEBI" id="CHEBI:30413"/>
    </cofactor>
</comment>
<dbReference type="InterPro" id="IPR018028">
    <property type="entry name" value="Catalase"/>
</dbReference>
<dbReference type="SMART" id="SM01060">
    <property type="entry name" value="Catalase"/>
    <property type="match status" value="1"/>
</dbReference>
<dbReference type="Gene3D" id="2.40.180.10">
    <property type="entry name" value="Catalase core domain"/>
    <property type="match status" value="1"/>
</dbReference>
<keyword evidence="3 11" id="KW-0575">Peroxidase</keyword>
<dbReference type="Pfam" id="PF00199">
    <property type="entry name" value="Catalase"/>
    <property type="match status" value="1"/>
</dbReference>
<dbReference type="InterPro" id="IPR020835">
    <property type="entry name" value="Catalase_sf"/>
</dbReference>
<feature type="domain" description="Catalase core" evidence="10">
    <location>
        <begin position="77"/>
        <end position="197"/>
    </location>
</feature>
<dbReference type="Proteomes" id="UP000255163">
    <property type="component" value="Unassembled WGS sequence"/>
</dbReference>
<dbReference type="InterPro" id="IPR011614">
    <property type="entry name" value="Catalase_core"/>
</dbReference>
<keyword evidence="5" id="KW-0479">Metal-binding</keyword>
<evidence type="ECO:0000256" key="3">
    <source>
        <dbReference type="ARBA" id="ARBA00022559"/>
    </source>
</evidence>
<dbReference type="PROSITE" id="PS00438">
    <property type="entry name" value="CATALASE_2"/>
    <property type="match status" value="1"/>
</dbReference>
<evidence type="ECO:0000256" key="6">
    <source>
        <dbReference type="ARBA" id="ARBA00023002"/>
    </source>
</evidence>
<name>A0A376F5K3_ENTAS</name>
<dbReference type="EMBL" id="UFYI01000007">
    <property type="protein sequence ID" value="STD19614.1"/>
    <property type="molecule type" value="Genomic_DNA"/>
</dbReference>
<dbReference type="PRINTS" id="PR00067">
    <property type="entry name" value="CATALASE"/>
</dbReference>
<keyword evidence="4" id="KW-0349">Heme</keyword>
<evidence type="ECO:0000256" key="5">
    <source>
        <dbReference type="ARBA" id="ARBA00022723"/>
    </source>
</evidence>
<dbReference type="GO" id="GO:0004096">
    <property type="term" value="F:catalase activity"/>
    <property type="evidence" value="ECO:0007669"/>
    <property type="project" value="UniProtKB-EC"/>
</dbReference>